<feature type="domain" description="Response regulatory" evidence="2">
    <location>
        <begin position="16"/>
        <end position="130"/>
    </location>
</feature>
<dbReference type="InterPro" id="IPR027417">
    <property type="entry name" value="P-loop_NTPase"/>
</dbReference>
<sequence>MNARTLSLAEPAVTDYFVCASQQDRHVDWLGETLVSAGAVEAASLEPGALAQRIAGLNPAIVFIDFSGASVAASAAAAAVRVAHPGLPVVALGTLAEPESALAALRAGVHDFIDVSGAPDDALRITRALLEHASGEPANRHGKLVALLGARAGMGVSTLAANLSVWLHRRGASGASGTAADGAAAPGGVTGATAAPRNRQTALVDLGLPAGDSALFLNTRCEFHYVEAVRNLRRIDRTFVNTALTRHASGVALTTLPPNLADLRDVSYASCVGLLNRLRAFFDQQIVDLGGFSNHEFVAQIAAAADEAWLVCDQGVASIVSAVDLLDALRDAGIDTGKLRLVVNQYDPALGLTPGQIADRLGIALLATLPARRVPIGHAANQGRLIVETAERDPYVRALEPLAERLAGAAAAPRAASGLSALKRFIHPSSKRS</sequence>
<protein>
    <submittedName>
        <fullName evidence="3">Fimbrial protein</fullName>
    </submittedName>
</protein>
<dbReference type="SUPFAM" id="SSF52540">
    <property type="entry name" value="P-loop containing nucleoside triphosphate hydrolases"/>
    <property type="match status" value="1"/>
</dbReference>
<dbReference type="GO" id="GO:0000160">
    <property type="term" value="P:phosphorelay signal transduction system"/>
    <property type="evidence" value="ECO:0007669"/>
    <property type="project" value="InterPro"/>
</dbReference>
<dbReference type="PANTHER" id="PTHR43384:SF13">
    <property type="entry name" value="SLR0110 PROTEIN"/>
    <property type="match status" value="1"/>
</dbReference>
<proteinExistence type="predicted"/>
<dbReference type="InterPro" id="IPR031580">
    <property type="entry name" value="TadZ_N"/>
</dbReference>
<dbReference type="Gene3D" id="3.40.50.300">
    <property type="entry name" value="P-loop containing nucleotide triphosphate hydrolases"/>
    <property type="match status" value="1"/>
</dbReference>
<dbReference type="GO" id="GO:0009898">
    <property type="term" value="C:cytoplasmic side of plasma membrane"/>
    <property type="evidence" value="ECO:0007669"/>
    <property type="project" value="TreeGrafter"/>
</dbReference>
<gene>
    <name evidence="3" type="ORF">WT44_14880</name>
</gene>
<dbReference type="GO" id="GO:0005524">
    <property type="term" value="F:ATP binding"/>
    <property type="evidence" value="ECO:0007669"/>
    <property type="project" value="TreeGrafter"/>
</dbReference>
<dbReference type="InterPro" id="IPR011006">
    <property type="entry name" value="CheY-like_superfamily"/>
</dbReference>
<dbReference type="GO" id="GO:0051782">
    <property type="term" value="P:negative regulation of cell division"/>
    <property type="evidence" value="ECO:0007669"/>
    <property type="project" value="TreeGrafter"/>
</dbReference>
<dbReference type="Proteomes" id="UP000068603">
    <property type="component" value="Unassembled WGS sequence"/>
</dbReference>
<dbReference type="InterPro" id="IPR001789">
    <property type="entry name" value="Sig_transdc_resp-reg_receiver"/>
</dbReference>
<name>A0A106NSZ0_9BURK</name>
<accession>A0A106NSZ0</accession>
<dbReference type="InterPro" id="IPR050625">
    <property type="entry name" value="ParA/MinD_ATPase"/>
</dbReference>
<evidence type="ECO:0000259" key="2">
    <source>
        <dbReference type="PROSITE" id="PS50110"/>
    </source>
</evidence>
<dbReference type="Pfam" id="PF16968">
    <property type="entry name" value="TadZ_N"/>
    <property type="match status" value="1"/>
</dbReference>
<evidence type="ECO:0000313" key="3">
    <source>
        <dbReference type="EMBL" id="KWA61962.1"/>
    </source>
</evidence>
<dbReference type="Gene3D" id="3.40.50.2300">
    <property type="match status" value="1"/>
</dbReference>
<dbReference type="RefSeq" id="WP_060147738.1">
    <property type="nucleotide sequence ID" value="NZ_LPGD01000007.1"/>
</dbReference>
<dbReference type="EMBL" id="LPHB01000047">
    <property type="protein sequence ID" value="KWA61962.1"/>
    <property type="molecule type" value="Genomic_DNA"/>
</dbReference>
<keyword evidence="1" id="KW-0597">Phosphoprotein</keyword>
<comment type="caution">
    <text evidence="3">The sequence shown here is derived from an EMBL/GenBank/DDBJ whole genome shotgun (WGS) entry which is preliminary data.</text>
</comment>
<dbReference type="PROSITE" id="PS50110">
    <property type="entry name" value="RESPONSE_REGULATORY"/>
    <property type="match status" value="1"/>
</dbReference>
<evidence type="ECO:0000256" key="1">
    <source>
        <dbReference type="PROSITE-ProRule" id="PRU00169"/>
    </source>
</evidence>
<feature type="modified residue" description="4-aspartylphosphate" evidence="1">
    <location>
        <position position="65"/>
    </location>
</feature>
<organism evidence="3">
    <name type="scientific">Burkholderia stagnalis</name>
    <dbReference type="NCBI Taxonomy" id="1503054"/>
    <lineage>
        <taxon>Bacteria</taxon>
        <taxon>Pseudomonadati</taxon>
        <taxon>Pseudomonadota</taxon>
        <taxon>Betaproteobacteria</taxon>
        <taxon>Burkholderiales</taxon>
        <taxon>Burkholderiaceae</taxon>
        <taxon>Burkholderia</taxon>
        <taxon>Burkholderia cepacia complex</taxon>
    </lineage>
</organism>
<dbReference type="PANTHER" id="PTHR43384">
    <property type="entry name" value="SEPTUM SITE-DETERMINING PROTEIN MIND HOMOLOG, CHLOROPLASTIC-RELATED"/>
    <property type="match status" value="1"/>
</dbReference>
<dbReference type="STRING" id="1503054.WT74_07690"/>
<dbReference type="GO" id="GO:0005829">
    <property type="term" value="C:cytosol"/>
    <property type="evidence" value="ECO:0007669"/>
    <property type="project" value="TreeGrafter"/>
</dbReference>
<dbReference type="GO" id="GO:0016887">
    <property type="term" value="F:ATP hydrolysis activity"/>
    <property type="evidence" value="ECO:0007669"/>
    <property type="project" value="TreeGrafter"/>
</dbReference>
<reference evidence="3 4" key="1">
    <citation type="submission" date="2015-11" db="EMBL/GenBank/DDBJ databases">
        <title>Expanding the genomic diversity of Burkholderia species for the development of highly accurate diagnostics.</title>
        <authorList>
            <person name="Sahl J."/>
            <person name="Keim P."/>
            <person name="Wagner D."/>
        </authorList>
    </citation>
    <scope>NUCLEOTIDE SEQUENCE [LARGE SCALE GENOMIC DNA]</scope>
    <source>
        <strain evidence="3 4">MSMB1960WGS</strain>
    </source>
</reference>
<evidence type="ECO:0000313" key="4">
    <source>
        <dbReference type="Proteomes" id="UP000068603"/>
    </source>
</evidence>
<dbReference type="SUPFAM" id="SSF52172">
    <property type="entry name" value="CheY-like"/>
    <property type="match status" value="1"/>
</dbReference>
<dbReference type="AlphaFoldDB" id="A0A106NSZ0"/>